<dbReference type="NCBIfam" id="NF037979">
    <property type="entry name" value="Na_transp"/>
    <property type="match status" value="1"/>
</dbReference>
<keyword evidence="5 7" id="KW-0472">Membrane</keyword>
<sequence>MASDKVSIHGGWSSRWVFIMAAIGSAVGLGSIWKFPYMTGIYGGGAFVLMFLVFIVLVGVPVMLAETLIGRRARQSPANALLQLASAAGRSPRWSWAAFAGMVTALLILSFYSVVGGWSLDYILGMGRGDFQGVTADEVGSLFAALISDPWRMILWHSIFLALSAWVIASGVIAGLERCLRILMPLLFLLLLVLLGYALTSGYFMEGLRFMFSFEPERLADGLLPAMGHAFFSLSVGVGSIMVYGAYMPKQVSIGGTVMIVALMDTLVSLLAGLALFPIVFSAGLDPGEGPGLMFVTLPLAFGNVTLGQLMGVVFFVLVLLAAWTSAISMLEPMVAYLVERTRRSRLAITSALAFLCWFVGLGTVFSFNIWKEAKFFVSGPEGFHLYQWGAAGGLDFFGVIDFLTSRLMLPLGCLCFVIFAGWVMGREAVRDELAMRNPRLFSLAFFLMRYIAPAGILVVFAVELWK</sequence>
<dbReference type="PROSITE" id="PS00610">
    <property type="entry name" value="NA_NEUROTRAN_SYMP_1"/>
    <property type="match status" value="1"/>
</dbReference>
<comment type="similarity">
    <text evidence="6">Belongs to the sodium:neurotransmitter symporter (SNF) (TC 2.A.22) family.</text>
</comment>
<evidence type="ECO:0000313" key="10">
    <source>
        <dbReference type="EMBL" id="SUD50302.1"/>
    </source>
</evidence>
<evidence type="ECO:0000313" key="12">
    <source>
        <dbReference type="Proteomes" id="UP000254084"/>
    </source>
</evidence>
<dbReference type="AlphaFoldDB" id="A0A061CNX0"/>
<dbReference type="PANTHER" id="PTHR42948:SF1">
    <property type="entry name" value="TRANSPORTER"/>
    <property type="match status" value="1"/>
</dbReference>
<feature type="transmembrane region" description="Helical" evidence="7">
    <location>
        <begin position="347"/>
        <end position="371"/>
    </location>
</feature>
<evidence type="ECO:0000313" key="9">
    <source>
        <dbReference type="EMBL" id="MDH1338330.1"/>
    </source>
</evidence>
<keyword evidence="6" id="KW-0769">Symport</keyword>
<dbReference type="Pfam" id="PF00209">
    <property type="entry name" value="SNF"/>
    <property type="match status" value="2"/>
</dbReference>
<protein>
    <recommendedName>
        <fullName evidence="6">Transporter</fullName>
    </recommendedName>
</protein>
<feature type="transmembrane region" description="Helical" evidence="7">
    <location>
        <begin position="224"/>
        <end position="247"/>
    </location>
</feature>
<feature type="transmembrane region" description="Helical" evidence="7">
    <location>
        <begin position="408"/>
        <end position="426"/>
    </location>
</feature>
<dbReference type="GeneID" id="300417645"/>
<keyword evidence="4 7" id="KW-1133">Transmembrane helix</keyword>
<dbReference type="PANTHER" id="PTHR42948">
    <property type="entry name" value="TRANSPORTER"/>
    <property type="match status" value="1"/>
</dbReference>
<dbReference type="CDD" id="cd10336">
    <property type="entry name" value="SLC6sbd_Tyt1-Like"/>
    <property type="match status" value="1"/>
</dbReference>
<feature type="transmembrane region" description="Helical" evidence="7">
    <location>
        <begin position="154"/>
        <end position="176"/>
    </location>
</feature>
<dbReference type="Proteomes" id="UP001161697">
    <property type="component" value="Unassembled WGS sequence"/>
</dbReference>
<dbReference type="Proteomes" id="UP001159292">
    <property type="component" value="Unassembled WGS sequence"/>
</dbReference>
<feature type="transmembrane region" description="Helical" evidence="7">
    <location>
        <begin position="16"/>
        <end position="35"/>
    </location>
</feature>
<keyword evidence="3 6" id="KW-0812">Transmembrane</keyword>
<gene>
    <name evidence="9" type="ORF">N5J11_03475</name>
    <name evidence="8" type="ORF">N7671_08035</name>
    <name evidence="10" type="ORF">NCTC10692_00705</name>
    <name evidence="11" type="ORF">NCTC10860_01229</name>
</gene>
<feature type="transmembrane region" description="Helical" evidence="7">
    <location>
        <begin position="183"/>
        <end position="204"/>
    </location>
</feature>
<evidence type="ECO:0000313" key="11">
    <source>
        <dbReference type="EMBL" id="SUD58971.1"/>
    </source>
</evidence>
<evidence type="ECO:0000256" key="3">
    <source>
        <dbReference type="ARBA" id="ARBA00022692"/>
    </source>
</evidence>
<dbReference type="Proteomes" id="UP000255303">
    <property type="component" value="Unassembled WGS sequence"/>
</dbReference>
<feature type="transmembrane region" description="Helical" evidence="7">
    <location>
        <begin position="301"/>
        <end position="326"/>
    </location>
</feature>
<feature type="transmembrane region" description="Helical" evidence="7">
    <location>
        <begin position="447"/>
        <end position="466"/>
    </location>
</feature>
<proteinExistence type="inferred from homology"/>
<name>A0A061CNX0_ECTOL</name>
<dbReference type="InterPro" id="IPR000175">
    <property type="entry name" value="Na/ntran_symport"/>
</dbReference>
<dbReference type="EMBL" id="UGUW01000004">
    <property type="protein sequence ID" value="SUD58971.1"/>
    <property type="molecule type" value="Genomic_DNA"/>
</dbReference>
<dbReference type="GO" id="GO:0016020">
    <property type="term" value="C:membrane"/>
    <property type="evidence" value="ECO:0007669"/>
    <property type="project" value="UniProtKB-SubCell"/>
</dbReference>
<evidence type="ECO:0000256" key="7">
    <source>
        <dbReference type="SAM" id="Phobius"/>
    </source>
</evidence>
<dbReference type="EMBL" id="UGUV01000002">
    <property type="protein sequence ID" value="SUD50302.1"/>
    <property type="molecule type" value="Genomic_DNA"/>
</dbReference>
<organism evidence="10 13">
    <name type="scientific">Ectopseudomonas oleovorans</name>
    <name type="common">Pseudomonas oleovorans</name>
    <dbReference type="NCBI Taxonomy" id="301"/>
    <lineage>
        <taxon>Bacteria</taxon>
        <taxon>Pseudomonadati</taxon>
        <taxon>Pseudomonadota</taxon>
        <taxon>Gammaproteobacteria</taxon>
        <taxon>Pseudomonadales</taxon>
        <taxon>Pseudomonadaceae</taxon>
        <taxon>Ectopseudomonas</taxon>
    </lineage>
</organism>
<feature type="transmembrane region" description="Helical" evidence="7">
    <location>
        <begin position="259"/>
        <end position="281"/>
    </location>
</feature>
<reference evidence="12 13" key="1">
    <citation type="submission" date="2018-06" db="EMBL/GenBank/DDBJ databases">
        <authorList>
            <consortium name="Pathogen Informatics"/>
            <person name="Doyle S."/>
        </authorList>
    </citation>
    <scope>NUCLEOTIDE SEQUENCE [LARGE SCALE GENOMIC DNA]</scope>
    <source>
        <strain evidence="10 13">NCTC10692</strain>
        <strain evidence="11 12">NCTC10860</strain>
    </source>
</reference>
<dbReference type="RefSeq" id="WP_004424450.1">
    <property type="nucleotide sequence ID" value="NZ_CAJQNA010000065.1"/>
</dbReference>
<dbReference type="PROSITE" id="PS50267">
    <property type="entry name" value="NA_NEUROTRAN_SYMP_3"/>
    <property type="match status" value="1"/>
</dbReference>
<evidence type="ECO:0000256" key="4">
    <source>
        <dbReference type="ARBA" id="ARBA00022989"/>
    </source>
</evidence>
<evidence type="ECO:0000256" key="6">
    <source>
        <dbReference type="RuleBase" id="RU003732"/>
    </source>
</evidence>
<dbReference type="PRINTS" id="PR00176">
    <property type="entry name" value="NANEUSMPORT"/>
</dbReference>
<feature type="transmembrane region" description="Helical" evidence="7">
    <location>
        <begin position="41"/>
        <end position="65"/>
    </location>
</feature>
<dbReference type="GO" id="GO:0015293">
    <property type="term" value="F:symporter activity"/>
    <property type="evidence" value="ECO:0007669"/>
    <property type="project" value="UniProtKB-KW"/>
</dbReference>
<evidence type="ECO:0000256" key="1">
    <source>
        <dbReference type="ARBA" id="ARBA00004141"/>
    </source>
</evidence>
<dbReference type="Proteomes" id="UP000254084">
    <property type="component" value="Unassembled WGS sequence"/>
</dbReference>
<dbReference type="InterPro" id="IPR037272">
    <property type="entry name" value="SNS_sf"/>
</dbReference>
<evidence type="ECO:0000256" key="2">
    <source>
        <dbReference type="ARBA" id="ARBA00022448"/>
    </source>
</evidence>
<comment type="subcellular location">
    <subcellularLocation>
        <location evidence="1">Membrane</location>
        <topology evidence="1">Multi-pass membrane protein</topology>
    </subcellularLocation>
</comment>
<evidence type="ECO:0000313" key="8">
    <source>
        <dbReference type="EMBL" id="MDH0567200.1"/>
    </source>
</evidence>
<feature type="transmembrane region" description="Helical" evidence="7">
    <location>
        <begin position="94"/>
        <end position="115"/>
    </location>
</feature>
<reference evidence="8" key="2">
    <citation type="submission" date="2022-09" db="EMBL/GenBank/DDBJ databases">
        <title>Intensive care unit water sources are persistently colonized with multi-drug resistant bacteria and are the site of extensive horizontal gene transfer of antibiotic resistance genes.</title>
        <authorList>
            <person name="Diorio-Toth L."/>
        </authorList>
    </citation>
    <scope>NUCLEOTIDE SEQUENCE</scope>
    <source>
        <strain evidence="9">GD03704</strain>
        <strain evidence="8">GD04000</strain>
    </source>
</reference>
<dbReference type="InterPro" id="IPR047218">
    <property type="entry name" value="YocR/YhdH-like"/>
</dbReference>
<evidence type="ECO:0000256" key="5">
    <source>
        <dbReference type="ARBA" id="ARBA00023136"/>
    </source>
</evidence>
<accession>A0A379JNV7</accession>
<dbReference type="EMBL" id="JAOEET010000015">
    <property type="protein sequence ID" value="MDH0567200.1"/>
    <property type="molecule type" value="Genomic_DNA"/>
</dbReference>
<dbReference type="EMBL" id="JAOCJE010000001">
    <property type="protein sequence ID" value="MDH1338330.1"/>
    <property type="molecule type" value="Genomic_DNA"/>
</dbReference>
<keyword evidence="2 6" id="KW-0813">Transport</keyword>
<dbReference type="SUPFAM" id="SSF161070">
    <property type="entry name" value="SNF-like"/>
    <property type="match status" value="1"/>
</dbReference>
<evidence type="ECO:0000313" key="13">
    <source>
        <dbReference type="Proteomes" id="UP000255303"/>
    </source>
</evidence>
<accession>A0A061CNX0</accession>